<feature type="compositionally biased region" description="Acidic residues" evidence="5">
    <location>
        <begin position="681"/>
        <end position="713"/>
    </location>
</feature>
<gene>
    <name evidence="9" type="ORF">G7Y89_g3126</name>
</gene>
<dbReference type="InterPro" id="IPR013083">
    <property type="entry name" value="Znf_RING/FYVE/PHD"/>
</dbReference>
<dbReference type="GO" id="GO:0008270">
    <property type="term" value="F:zinc ion binding"/>
    <property type="evidence" value="ECO:0007669"/>
    <property type="project" value="UniProtKB-KW"/>
</dbReference>
<dbReference type="GO" id="GO:0016567">
    <property type="term" value="P:protein ubiquitination"/>
    <property type="evidence" value="ECO:0007669"/>
    <property type="project" value="TreeGrafter"/>
</dbReference>
<dbReference type="InterPro" id="IPR039512">
    <property type="entry name" value="RCHY1_zinc-ribbon"/>
</dbReference>
<feature type="region of interest" description="Disordered" evidence="5">
    <location>
        <begin position="240"/>
        <end position="260"/>
    </location>
</feature>
<evidence type="ECO:0000313" key="10">
    <source>
        <dbReference type="Proteomes" id="UP000566819"/>
    </source>
</evidence>
<feature type="compositionally biased region" description="Polar residues" evidence="5">
    <location>
        <begin position="607"/>
        <end position="621"/>
    </location>
</feature>
<keyword evidence="10" id="KW-1185">Reference proteome</keyword>
<dbReference type="PROSITE" id="PS51270">
    <property type="entry name" value="ZF_CTCHY"/>
    <property type="match status" value="1"/>
</dbReference>
<evidence type="ECO:0000313" key="9">
    <source>
        <dbReference type="EMBL" id="KAF4634976.1"/>
    </source>
</evidence>
<accession>A0A8H4W6A1</accession>
<dbReference type="InterPro" id="IPR008913">
    <property type="entry name" value="Znf_CHY"/>
</dbReference>
<dbReference type="SUPFAM" id="SSF57850">
    <property type="entry name" value="RING/U-box"/>
    <property type="match status" value="1"/>
</dbReference>
<feature type="region of interest" description="Disordered" evidence="5">
    <location>
        <begin position="654"/>
        <end position="720"/>
    </location>
</feature>
<comment type="caution">
    <text evidence="9">The sequence shown here is derived from an EMBL/GenBank/DDBJ whole genome shotgun (WGS) entry which is preliminary data.</text>
</comment>
<dbReference type="Pfam" id="PF05495">
    <property type="entry name" value="zf-CHY"/>
    <property type="match status" value="1"/>
</dbReference>
<dbReference type="Pfam" id="PF14599">
    <property type="entry name" value="zinc_ribbon_6"/>
    <property type="match status" value="1"/>
</dbReference>
<evidence type="ECO:0000259" key="6">
    <source>
        <dbReference type="PROSITE" id="PS50089"/>
    </source>
</evidence>
<feature type="region of interest" description="Disordered" evidence="5">
    <location>
        <begin position="127"/>
        <end position="198"/>
    </location>
</feature>
<keyword evidence="2 4" id="KW-0863">Zinc-finger</keyword>
<evidence type="ECO:0000256" key="4">
    <source>
        <dbReference type="PROSITE-ProRule" id="PRU00601"/>
    </source>
</evidence>
<dbReference type="GO" id="GO:0005634">
    <property type="term" value="C:nucleus"/>
    <property type="evidence" value="ECO:0007669"/>
    <property type="project" value="TreeGrafter"/>
</dbReference>
<dbReference type="Gene3D" id="2.20.28.10">
    <property type="match status" value="1"/>
</dbReference>
<feature type="domain" description="RING-type" evidence="6">
    <location>
        <begin position="451"/>
        <end position="493"/>
    </location>
</feature>
<evidence type="ECO:0000256" key="5">
    <source>
        <dbReference type="SAM" id="MobiDB-lite"/>
    </source>
</evidence>
<dbReference type="Pfam" id="PF13639">
    <property type="entry name" value="zf-RING_2"/>
    <property type="match status" value="1"/>
</dbReference>
<dbReference type="SMART" id="SM00184">
    <property type="entry name" value="RING"/>
    <property type="match status" value="1"/>
</dbReference>
<feature type="compositionally biased region" description="Polar residues" evidence="5">
    <location>
        <begin position="146"/>
        <end position="160"/>
    </location>
</feature>
<keyword evidence="1" id="KW-0479">Metal-binding</keyword>
<feature type="compositionally biased region" description="Basic and acidic residues" evidence="5">
    <location>
        <begin position="665"/>
        <end position="674"/>
    </location>
</feature>
<evidence type="ECO:0000259" key="7">
    <source>
        <dbReference type="PROSITE" id="PS51266"/>
    </source>
</evidence>
<dbReference type="InterPro" id="IPR001841">
    <property type="entry name" value="Znf_RING"/>
</dbReference>
<dbReference type="InterPro" id="IPR037275">
    <property type="entry name" value="Znf_CTCHY_sf"/>
</dbReference>
<evidence type="ECO:0000259" key="8">
    <source>
        <dbReference type="PROSITE" id="PS51270"/>
    </source>
</evidence>
<dbReference type="AlphaFoldDB" id="A0A8H4W6A1"/>
<dbReference type="PROSITE" id="PS51266">
    <property type="entry name" value="ZF_CHY"/>
    <property type="match status" value="1"/>
</dbReference>
<feature type="region of interest" description="Disordered" evidence="5">
    <location>
        <begin position="69"/>
        <end position="89"/>
    </location>
</feature>
<dbReference type="SUPFAM" id="SSF161219">
    <property type="entry name" value="CHY zinc finger-like"/>
    <property type="match status" value="1"/>
</dbReference>
<dbReference type="SUPFAM" id="SSF161245">
    <property type="entry name" value="Zinc hairpin stack"/>
    <property type="match status" value="1"/>
</dbReference>
<dbReference type="GO" id="GO:0006511">
    <property type="term" value="P:ubiquitin-dependent protein catabolic process"/>
    <property type="evidence" value="ECO:0007669"/>
    <property type="project" value="TreeGrafter"/>
</dbReference>
<feature type="region of interest" description="Disordered" evidence="5">
    <location>
        <begin position="573"/>
        <end position="624"/>
    </location>
</feature>
<feature type="compositionally biased region" description="Polar residues" evidence="5">
    <location>
        <begin position="173"/>
        <end position="190"/>
    </location>
</feature>
<dbReference type="EMBL" id="JAAMPI010000148">
    <property type="protein sequence ID" value="KAF4634976.1"/>
    <property type="molecule type" value="Genomic_DNA"/>
</dbReference>
<proteinExistence type="predicted"/>
<evidence type="ECO:0000256" key="3">
    <source>
        <dbReference type="ARBA" id="ARBA00022833"/>
    </source>
</evidence>
<organism evidence="9 10">
    <name type="scientific">Cudoniella acicularis</name>
    <dbReference type="NCBI Taxonomy" id="354080"/>
    <lineage>
        <taxon>Eukaryota</taxon>
        <taxon>Fungi</taxon>
        <taxon>Dikarya</taxon>
        <taxon>Ascomycota</taxon>
        <taxon>Pezizomycotina</taxon>
        <taxon>Leotiomycetes</taxon>
        <taxon>Helotiales</taxon>
        <taxon>Tricladiaceae</taxon>
        <taxon>Cudoniella</taxon>
    </lineage>
</organism>
<dbReference type="CDD" id="cd16464">
    <property type="entry name" value="RING-H2_Pirh2-like"/>
    <property type="match status" value="1"/>
</dbReference>
<evidence type="ECO:0000256" key="2">
    <source>
        <dbReference type="ARBA" id="ARBA00022771"/>
    </source>
</evidence>
<keyword evidence="3" id="KW-0862">Zinc</keyword>
<dbReference type="InterPro" id="IPR037274">
    <property type="entry name" value="Znf_CHY_sf"/>
</dbReference>
<dbReference type="PROSITE" id="PS50089">
    <property type="entry name" value="ZF_RING_2"/>
    <property type="match status" value="1"/>
</dbReference>
<evidence type="ECO:0008006" key="11">
    <source>
        <dbReference type="Google" id="ProtNLM"/>
    </source>
</evidence>
<dbReference type="InterPro" id="IPR017921">
    <property type="entry name" value="Znf_CTCHY"/>
</dbReference>
<name>A0A8H4W6A1_9HELO</name>
<feature type="domain" description="CTCHY-type" evidence="8">
    <location>
        <begin position="384"/>
        <end position="450"/>
    </location>
</feature>
<evidence type="ECO:0000256" key="1">
    <source>
        <dbReference type="ARBA" id="ARBA00022723"/>
    </source>
</evidence>
<feature type="domain" description="CHY-type" evidence="7">
    <location>
        <begin position="315"/>
        <end position="382"/>
    </location>
</feature>
<dbReference type="PANTHER" id="PTHR21319:SF0">
    <property type="entry name" value="AND RING FINGER DOMAIN PROTEIN, PUTATIVE (AFU_ORTHOLOGUE AFUA_1G08900)-RELATED"/>
    <property type="match status" value="1"/>
</dbReference>
<sequence length="720" mass="79421">MTSLVSEFLINPVLRTARRFSRSNPTVDSTGDNLEPAAYPRTAWEGRHDVTVEDIAERLETLEGPRLGESAIAGPISDEPLTSSPIERDGGLDAELEALGAGRRTSAPAAPGPTRVVPLRLGSYRSNSEVDDVSDNPSFGIPSRFRANSTNAVSNNTDGNTVDVRMSPAEGPSRSSTQDRSGSGSHQRNASLPADDGMGPLRQQIILIQAMDITADEKARMMHNLLTRGYSQAQLFHTKQQIPSPSPSPQNMISQERPSTPGSLTSFIWQMNGIHDSATPSQQHTFHLSPDDLKRTYAPLDPPEFDGDGDACLQDATQELGCRHYKRNVKLQCSACDKWYTCRLCHDEAEDHILNRKATKNMLCMLCGCAQRAGEFCVECGERTAWYYCGVCKLWDNDPNKSIYHCNDCGICRKGRGLGKDFFHCKTCGVCMSMSVEHSHKCIERVSDCDCPICGEYMFTSLHPVVFMLCGHSIHKACYEEHMKTSYKCPICSKSTINMETQFRNLDRAIDSQPMPPQFQDTKAMVSCNDCYAKSAVKYHWLGLKCAICDSYNTAQLSILSDPAVEVPVIESRETESVPVGDQANGEMSSSAYLGTGASRSRRHSSHVQPPSSANAGSSRFSPYPLPQRIARSVSPVRGLGFNDEPVPVVMAETDDSADEDDLDFWGRGRDEPRSVTSAENADEMEEDSGSDDDSNMEDCDDEEDDEGDEEDRFELFGHR</sequence>
<feature type="compositionally biased region" description="Acidic residues" evidence="5">
    <location>
        <begin position="654"/>
        <end position="664"/>
    </location>
</feature>
<reference evidence="9 10" key="1">
    <citation type="submission" date="2020-03" db="EMBL/GenBank/DDBJ databases">
        <title>Draft Genome Sequence of Cudoniella acicularis.</title>
        <authorList>
            <person name="Buettner E."/>
            <person name="Kellner H."/>
        </authorList>
    </citation>
    <scope>NUCLEOTIDE SEQUENCE [LARGE SCALE GENOMIC DNA]</scope>
    <source>
        <strain evidence="9 10">DSM 108380</strain>
    </source>
</reference>
<dbReference type="OrthoDB" id="411372at2759"/>
<dbReference type="PANTHER" id="PTHR21319">
    <property type="entry name" value="RING FINGER AND CHY ZINC FINGER DOMAIN-CONTAINING PROTEIN 1"/>
    <property type="match status" value="1"/>
</dbReference>
<dbReference type="Gene3D" id="3.30.40.10">
    <property type="entry name" value="Zinc/RING finger domain, C3HC4 (zinc finger)"/>
    <property type="match status" value="1"/>
</dbReference>
<dbReference type="GO" id="GO:0061630">
    <property type="term" value="F:ubiquitin protein ligase activity"/>
    <property type="evidence" value="ECO:0007669"/>
    <property type="project" value="TreeGrafter"/>
</dbReference>
<dbReference type="Proteomes" id="UP000566819">
    <property type="component" value="Unassembled WGS sequence"/>
</dbReference>
<protein>
    <recommendedName>
        <fullName evidence="11">Zf-CHY-domain-containing protein</fullName>
    </recommendedName>
</protein>